<dbReference type="EMBL" id="PCWN01000011">
    <property type="protein sequence ID" value="PIR03530.1"/>
    <property type="molecule type" value="Genomic_DNA"/>
</dbReference>
<organism evidence="1 2">
    <name type="scientific">Candidatus Magasanikbacteria bacterium CG11_big_fil_rev_8_21_14_0_20_39_34</name>
    <dbReference type="NCBI Taxonomy" id="1974653"/>
    <lineage>
        <taxon>Bacteria</taxon>
        <taxon>Candidatus Magasanikiibacteriota</taxon>
    </lineage>
</organism>
<evidence type="ECO:0000313" key="1">
    <source>
        <dbReference type="EMBL" id="PIR03530.1"/>
    </source>
</evidence>
<sequence>MGFGFWRGSFMGPGPHGTTSFAPSKNSAHIPLDLINIYKIRWWAVFLLRGFDTQKKLLYTLYDPRKCQAISYPMQIHRDAYIAKT</sequence>
<reference evidence="1 2" key="1">
    <citation type="submission" date="2017-09" db="EMBL/GenBank/DDBJ databases">
        <title>Depth-based differentiation of microbial function through sediment-hosted aquifers and enrichment of novel symbionts in the deep terrestrial subsurface.</title>
        <authorList>
            <person name="Probst A.J."/>
            <person name="Ladd B."/>
            <person name="Jarett J.K."/>
            <person name="Geller-Mcgrath D.E."/>
            <person name="Sieber C.M."/>
            <person name="Emerson J.B."/>
            <person name="Anantharaman K."/>
            <person name="Thomas B.C."/>
            <person name="Malmstrom R."/>
            <person name="Stieglmeier M."/>
            <person name="Klingl A."/>
            <person name="Woyke T."/>
            <person name="Ryan C.M."/>
            <person name="Banfield J.F."/>
        </authorList>
    </citation>
    <scope>NUCLEOTIDE SEQUENCE [LARGE SCALE GENOMIC DNA]</scope>
    <source>
        <strain evidence="1">CG11_big_fil_rev_8_21_14_0_20_39_34</strain>
    </source>
</reference>
<protein>
    <submittedName>
        <fullName evidence="1">Uncharacterized protein</fullName>
    </submittedName>
</protein>
<dbReference type="Proteomes" id="UP000229600">
    <property type="component" value="Unassembled WGS sequence"/>
</dbReference>
<name>A0A2H0N3R3_9BACT</name>
<comment type="caution">
    <text evidence="1">The sequence shown here is derived from an EMBL/GenBank/DDBJ whole genome shotgun (WGS) entry which is preliminary data.</text>
</comment>
<dbReference type="AlphaFoldDB" id="A0A2H0N3R3"/>
<proteinExistence type="predicted"/>
<evidence type="ECO:0000313" key="2">
    <source>
        <dbReference type="Proteomes" id="UP000229600"/>
    </source>
</evidence>
<accession>A0A2H0N3R3</accession>
<gene>
    <name evidence="1" type="ORF">COV59_05045</name>
</gene>